<evidence type="ECO:0000313" key="1">
    <source>
        <dbReference type="EMBL" id="TNN74870.1"/>
    </source>
</evidence>
<proteinExistence type="predicted"/>
<comment type="caution">
    <text evidence="1">The sequence shown here is derived from an EMBL/GenBank/DDBJ whole genome shotgun (WGS) entry which is preliminary data.</text>
</comment>
<dbReference type="EMBL" id="SRLO01000110">
    <property type="protein sequence ID" value="TNN74870.1"/>
    <property type="molecule type" value="Genomic_DNA"/>
</dbReference>
<keyword evidence="2" id="KW-1185">Reference proteome</keyword>
<reference evidence="1 2" key="1">
    <citation type="submission" date="2019-03" db="EMBL/GenBank/DDBJ databases">
        <title>First draft genome of Liparis tanakae, snailfish: a comprehensive survey of snailfish specific genes.</title>
        <authorList>
            <person name="Kim W."/>
            <person name="Song I."/>
            <person name="Jeong J.-H."/>
            <person name="Kim D."/>
            <person name="Kim S."/>
            <person name="Ryu S."/>
            <person name="Song J.Y."/>
            <person name="Lee S.K."/>
        </authorList>
    </citation>
    <scope>NUCLEOTIDE SEQUENCE [LARGE SCALE GENOMIC DNA]</scope>
    <source>
        <tissue evidence="1">Muscle</tissue>
    </source>
</reference>
<accession>A0A4Z2IAG6</accession>
<sequence length="71" mass="7863">MSSGRFLHLAPLPTSLTLSTSVAHPSHPDPLGAFKLGESSERFLTGAYIRKHFTLTCRTEEEEKQWCTAMG</sequence>
<gene>
    <name evidence="1" type="ORF">EYF80_014970</name>
</gene>
<organism evidence="1 2">
    <name type="scientific">Liparis tanakae</name>
    <name type="common">Tanaka's snailfish</name>
    <dbReference type="NCBI Taxonomy" id="230148"/>
    <lineage>
        <taxon>Eukaryota</taxon>
        <taxon>Metazoa</taxon>
        <taxon>Chordata</taxon>
        <taxon>Craniata</taxon>
        <taxon>Vertebrata</taxon>
        <taxon>Euteleostomi</taxon>
        <taxon>Actinopterygii</taxon>
        <taxon>Neopterygii</taxon>
        <taxon>Teleostei</taxon>
        <taxon>Neoteleostei</taxon>
        <taxon>Acanthomorphata</taxon>
        <taxon>Eupercaria</taxon>
        <taxon>Perciformes</taxon>
        <taxon>Cottioidei</taxon>
        <taxon>Cottales</taxon>
        <taxon>Liparidae</taxon>
        <taxon>Liparis</taxon>
    </lineage>
</organism>
<name>A0A4Z2IAG6_9TELE</name>
<protein>
    <submittedName>
        <fullName evidence="1">Uncharacterized protein</fullName>
    </submittedName>
</protein>
<dbReference type="Proteomes" id="UP000314294">
    <property type="component" value="Unassembled WGS sequence"/>
</dbReference>
<evidence type="ECO:0000313" key="2">
    <source>
        <dbReference type="Proteomes" id="UP000314294"/>
    </source>
</evidence>
<dbReference type="AlphaFoldDB" id="A0A4Z2IAG6"/>